<evidence type="ECO:0000313" key="2">
    <source>
        <dbReference type="EMBL" id="CCM63836.1"/>
    </source>
</evidence>
<feature type="region of interest" description="Disordered" evidence="1">
    <location>
        <begin position="1"/>
        <end position="21"/>
    </location>
</feature>
<organism evidence="2 3">
    <name type="scientific">Candidatus Neomicrothrix parvicella RN1</name>
    <dbReference type="NCBI Taxonomy" id="1229780"/>
    <lineage>
        <taxon>Bacteria</taxon>
        <taxon>Bacillati</taxon>
        <taxon>Actinomycetota</taxon>
        <taxon>Acidimicrobiia</taxon>
        <taxon>Acidimicrobiales</taxon>
        <taxon>Microthrixaceae</taxon>
        <taxon>Candidatus Neomicrothrix</taxon>
    </lineage>
</organism>
<protein>
    <recommendedName>
        <fullName evidence="4">HTH arsR-type domain-containing protein</fullName>
    </recommendedName>
</protein>
<accession>R4Z3J1</accession>
<proteinExistence type="predicted"/>
<evidence type="ECO:0000313" key="3">
    <source>
        <dbReference type="Proteomes" id="UP000018291"/>
    </source>
</evidence>
<evidence type="ECO:0008006" key="4">
    <source>
        <dbReference type="Google" id="ProtNLM"/>
    </source>
</evidence>
<name>R4Z3J1_9ACTN</name>
<feature type="compositionally biased region" description="Polar residues" evidence="1">
    <location>
        <begin position="1"/>
        <end position="12"/>
    </location>
</feature>
<keyword evidence="3" id="KW-1185">Reference proteome</keyword>
<gene>
    <name evidence="2" type="ORF">BN381_30032</name>
</gene>
<evidence type="ECO:0000256" key="1">
    <source>
        <dbReference type="SAM" id="MobiDB-lite"/>
    </source>
</evidence>
<dbReference type="HOGENOM" id="CLU_2394325_0_0_11"/>
<dbReference type="AlphaFoldDB" id="R4Z3J1"/>
<sequence>MAASRSVTSSASCRRMGTAQIPRDVDRLRGARIVPATSPSPWGVPSRRSAITSQLVAGGILEREQRGRRAWFRLRPQRLLALADALSGHRPGP</sequence>
<dbReference type="Proteomes" id="UP000018291">
    <property type="component" value="Unassembled WGS sequence"/>
</dbReference>
<dbReference type="EMBL" id="CANL01000023">
    <property type="protein sequence ID" value="CCM63836.1"/>
    <property type="molecule type" value="Genomic_DNA"/>
</dbReference>
<comment type="caution">
    <text evidence="2">The sequence shown here is derived from an EMBL/GenBank/DDBJ whole genome shotgun (WGS) entry which is preliminary data.</text>
</comment>
<reference evidence="2 3" key="1">
    <citation type="journal article" date="2013" name="ISME J.">
        <title>Metabolic model for the filamentous 'Candidatus Microthrix parvicella' based on genomic and metagenomic analyses.</title>
        <authorList>
            <person name="Jon McIlroy S."/>
            <person name="Kristiansen R."/>
            <person name="Albertsen M."/>
            <person name="Michael Karst S."/>
            <person name="Rossetti S."/>
            <person name="Lund Nielsen J."/>
            <person name="Tandoi V."/>
            <person name="James Seviour R."/>
            <person name="Nielsen P.H."/>
        </authorList>
    </citation>
    <scope>NUCLEOTIDE SEQUENCE [LARGE SCALE GENOMIC DNA]</scope>
    <source>
        <strain evidence="2 3">RN1</strain>
    </source>
</reference>